<dbReference type="GO" id="GO:0005739">
    <property type="term" value="C:mitochondrion"/>
    <property type="evidence" value="ECO:0007669"/>
    <property type="project" value="UniProtKB-SubCell"/>
</dbReference>
<keyword evidence="6 8" id="KW-0472">Membrane</keyword>
<evidence type="ECO:0000256" key="4">
    <source>
        <dbReference type="ARBA" id="ARBA00022824"/>
    </source>
</evidence>
<dbReference type="SUPFAM" id="SSF53474">
    <property type="entry name" value="alpha/beta-Hydrolases"/>
    <property type="match status" value="1"/>
</dbReference>
<evidence type="ECO:0000256" key="7">
    <source>
        <dbReference type="SAM" id="MobiDB-lite"/>
    </source>
</evidence>
<gene>
    <name evidence="9" type="ORF">TCMB3V08_LOCUS6403</name>
</gene>
<dbReference type="Gene3D" id="3.40.50.1820">
    <property type="entry name" value="alpha/beta hydrolase"/>
    <property type="match status" value="1"/>
</dbReference>
<name>A0A7R9P8D1_TIMCA</name>
<keyword evidence="8" id="KW-0812">Transmembrane</keyword>
<evidence type="ECO:0000256" key="8">
    <source>
        <dbReference type="SAM" id="Phobius"/>
    </source>
</evidence>
<evidence type="ECO:0000256" key="1">
    <source>
        <dbReference type="ARBA" id="ARBA00004173"/>
    </source>
</evidence>
<reference evidence="9" key="1">
    <citation type="submission" date="2020-11" db="EMBL/GenBank/DDBJ databases">
        <authorList>
            <person name="Tran Van P."/>
        </authorList>
    </citation>
    <scope>NUCLEOTIDE SEQUENCE</scope>
</reference>
<accession>A0A7R9P8D1</accession>
<dbReference type="PANTHER" id="PTHR48182">
    <property type="entry name" value="PROTEIN SERAC1"/>
    <property type="match status" value="1"/>
</dbReference>
<keyword evidence="4" id="KW-0256">Endoplasmic reticulum</keyword>
<sequence length="670" mass="74463">MRGAKGKGNPPSPVHPTEIRTSISPSSVVELNTTSALVNYVTEAVKSLFVVGGASMYERGTDQSLVSGKPPSVHPTEIRTLISPSSAVELNTTSADTLLIKLTLEDFSHDSTAEDGEIEVRISVGKMRYLKSYLTLVLRVVLPIFVTAYYVWLRNQRSVVNGVRRQLFPAILAAITSSVTLTTLSGAVSSPCIKIDPLLRAIKRRPKTVRQECPSSPPSPEKSVTCDVLYEPVTSRVRADVIFIHGLHGSLVNTWRQGTWDAANVRTAPIARGPNSSPDDGYCEPPIDDTWVRDRNRSTDDSESDLQDYLLSDEEGVYDETKLATMMNDICRKSATAAEGPVGAEPYSPCWPRDWLPLDCPGVRVIALNYTTDPFLWRPFWVTKRIRTCLSERCREMMEYLKKLGVGQNPIVWVGHSKGGLFVKQMLIDAHQDESLGLYGLCSNTKSIMFYSVPHRGSSCADINLPLLRQSVELTEVQRECPEVLELHSKFLALIEESHLHAEIFSFIETVQTMMSFIYLQIVTIESAGIGKVELEEVNPHLRGGRVENLLGKKKTVHPTEIRTSISLSSADELNTTSALANYATEADECQQNPDKDSVICQPFKSSDIEQGTFVTVTFNNQSKNMNASSRNFIGVVQCVVDVNNKVKAMFMKRRTKDNTLYYVDENDTP</sequence>
<proteinExistence type="predicted"/>
<dbReference type="InterPro" id="IPR029058">
    <property type="entry name" value="AB_hydrolase_fold"/>
</dbReference>
<organism evidence="9">
    <name type="scientific">Timema californicum</name>
    <name type="common">California timema</name>
    <name type="synonym">Walking stick</name>
    <dbReference type="NCBI Taxonomy" id="61474"/>
    <lineage>
        <taxon>Eukaryota</taxon>
        <taxon>Metazoa</taxon>
        <taxon>Ecdysozoa</taxon>
        <taxon>Arthropoda</taxon>
        <taxon>Hexapoda</taxon>
        <taxon>Insecta</taxon>
        <taxon>Pterygota</taxon>
        <taxon>Neoptera</taxon>
        <taxon>Polyneoptera</taxon>
        <taxon>Phasmatodea</taxon>
        <taxon>Timematodea</taxon>
        <taxon>Timematoidea</taxon>
        <taxon>Timematidae</taxon>
        <taxon>Timema</taxon>
    </lineage>
</organism>
<comment type="subcellular location">
    <subcellularLocation>
        <location evidence="2">Endoplasmic reticulum</location>
    </subcellularLocation>
    <subcellularLocation>
        <location evidence="3">Membrane</location>
    </subcellularLocation>
    <subcellularLocation>
        <location evidence="1">Mitochondrion</location>
    </subcellularLocation>
</comment>
<evidence type="ECO:0000256" key="3">
    <source>
        <dbReference type="ARBA" id="ARBA00004370"/>
    </source>
</evidence>
<dbReference type="PANTHER" id="PTHR48182:SF2">
    <property type="entry name" value="PROTEIN SERAC1"/>
    <property type="match status" value="1"/>
</dbReference>
<feature type="region of interest" description="Disordered" evidence="7">
    <location>
        <begin position="269"/>
        <end position="288"/>
    </location>
</feature>
<evidence type="ECO:0000256" key="5">
    <source>
        <dbReference type="ARBA" id="ARBA00023128"/>
    </source>
</evidence>
<dbReference type="AlphaFoldDB" id="A0A7R9P8D1"/>
<evidence type="ECO:0000313" key="9">
    <source>
        <dbReference type="EMBL" id="CAD7573777.1"/>
    </source>
</evidence>
<dbReference type="GO" id="GO:0016020">
    <property type="term" value="C:membrane"/>
    <property type="evidence" value="ECO:0007669"/>
    <property type="project" value="UniProtKB-SubCell"/>
</dbReference>
<feature type="transmembrane region" description="Helical" evidence="8">
    <location>
        <begin position="133"/>
        <end position="152"/>
    </location>
</feature>
<keyword evidence="8" id="KW-1133">Transmembrane helix</keyword>
<feature type="region of interest" description="Disordered" evidence="7">
    <location>
        <begin position="1"/>
        <end position="21"/>
    </location>
</feature>
<evidence type="ECO:0000256" key="6">
    <source>
        <dbReference type="ARBA" id="ARBA00023136"/>
    </source>
</evidence>
<protein>
    <submittedName>
        <fullName evidence="9">(California timema) hypothetical protein</fullName>
    </submittedName>
</protein>
<dbReference type="EMBL" id="OE181827">
    <property type="protein sequence ID" value="CAD7573777.1"/>
    <property type="molecule type" value="Genomic_DNA"/>
</dbReference>
<dbReference type="InterPro" id="IPR052374">
    <property type="entry name" value="SERAC1"/>
</dbReference>
<dbReference type="GO" id="GO:0005783">
    <property type="term" value="C:endoplasmic reticulum"/>
    <property type="evidence" value="ECO:0007669"/>
    <property type="project" value="UniProtKB-SubCell"/>
</dbReference>
<evidence type="ECO:0000256" key="2">
    <source>
        <dbReference type="ARBA" id="ARBA00004240"/>
    </source>
</evidence>
<keyword evidence="5" id="KW-0496">Mitochondrion</keyword>